<organism evidence="1 2">
    <name type="scientific">Reticulomyxa filosa</name>
    <dbReference type="NCBI Taxonomy" id="46433"/>
    <lineage>
        <taxon>Eukaryota</taxon>
        <taxon>Sar</taxon>
        <taxon>Rhizaria</taxon>
        <taxon>Retaria</taxon>
        <taxon>Foraminifera</taxon>
        <taxon>Monothalamids</taxon>
        <taxon>Reticulomyxidae</taxon>
        <taxon>Reticulomyxa</taxon>
    </lineage>
</organism>
<proteinExistence type="predicted"/>
<accession>X6MFP6</accession>
<evidence type="ECO:0000313" key="2">
    <source>
        <dbReference type="Proteomes" id="UP000023152"/>
    </source>
</evidence>
<sequence length="250" mass="28526">MGNIWGSTDSSEEAEKYFKIVKTEQVQAVNDYTVQVNDVLICVKVASELASVFAYSDKYKIIHFGLIAKNNWYINEPGTSDEDTKTFPIMFAHVLPTKGRVQCGEEEITSSTHLRLHFYKSISQVENELLRITGGGKVYQSKYQANNSSMKKCIPLLEDILGKQYTFKPWEQGLSPYEFKQSDDMNCKRFVNKVEKHINYKVPDDVWEKAVQIISSAAEQDLQLANYIDQIEGRKEMSAKELSDHACAIL</sequence>
<reference evidence="1 2" key="1">
    <citation type="journal article" date="2013" name="Curr. Biol.">
        <title>The Genome of the Foraminiferan Reticulomyxa filosa.</title>
        <authorList>
            <person name="Glockner G."/>
            <person name="Hulsmann N."/>
            <person name="Schleicher M."/>
            <person name="Noegel A.A."/>
            <person name="Eichinger L."/>
            <person name="Gallinger C."/>
            <person name="Pawlowski J."/>
            <person name="Sierra R."/>
            <person name="Euteneuer U."/>
            <person name="Pillet L."/>
            <person name="Moustafa A."/>
            <person name="Platzer M."/>
            <person name="Groth M."/>
            <person name="Szafranski K."/>
            <person name="Schliwa M."/>
        </authorList>
    </citation>
    <scope>NUCLEOTIDE SEQUENCE [LARGE SCALE GENOMIC DNA]</scope>
</reference>
<protein>
    <submittedName>
        <fullName evidence="1">Uncharacterized protein</fullName>
    </submittedName>
</protein>
<comment type="caution">
    <text evidence="1">The sequence shown here is derived from an EMBL/GenBank/DDBJ whole genome shotgun (WGS) entry which is preliminary data.</text>
</comment>
<dbReference type="Proteomes" id="UP000023152">
    <property type="component" value="Unassembled WGS sequence"/>
</dbReference>
<dbReference type="EMBL" id="ASPP01021167">
    <property type="protein sequence ID" value="ETO12729.1"/>
    <property type="molecule type" value="Genomic_DNA"/>
</dbReference>
<dbReference type="OrthoDB" id="10550652at2759"/>
<evidence type="ECO:0000313" key="1">
    <source>
        <dbReference type="EMBL" id="ETO12729.1"/>
    </source>
</evidence>
<name>X6MFP6_RETFI</name>
<gene>
    <name evidence="1" type="ORF">RFI_24647</name>
</gene>
<keyword evidence="2" id="KW-1185">Reference proteome</keyword>
<dbReference type="AlphaFoldDB" id="X6MFP6"/>